<feature type="region of interest" description="Disordered" evidence="1">
    <location>
        <begin position="194"/>
        <end position="244"/>
    </location>
</feature>
<evidence type="ECO:0000313" key="3">
    <source>
        <dbReference type="Proteomes" id="UP000015354"/>
    </source>
</evidence>
<gene>
    <name evidence="2" type="ORF">STCU_10077</name>
</gene>
<evidence type="ECO:0000313" key="2">
    <source>
        <dbReference type="EMBL" id="EPY18285.1"/>
    </source>
</evidence>
<feature type="compositionally biased region" description="Basic and acidic residues" evidence="1">
    <location>
        <begin position="207"/>
        <end position="224"/>
    </location>
</feature>
<dbReference type="AlphaFoldDB" id="S9V5V6"/>
<sequence>MLRFNKAPFFLYAVLPFILFPFFTNMYSSISVARHAMSAEEMNPYRASILRILEAVGLERYGCDTAAMPPRTEEENKRIAEHLPSVLCAEQEKEERLKGKNIPSRTRKKKLPNNIADAMEGCVDVAGYGTRTIYLSFEDPWNGRRSCRASRSRSGTARRCARISLRPVARALQAGLPVVLVPAAHVHVRPARPVPRAAAAGRAARPRGGDDAAARRGADAEHQLRAHRSLPAGRAAPRVGLGGR</sequence>
<protein>
    <submittedName>
        <fullName evidence="2">Uncharacterized protein</fullName>
    </submittedName>
</protein>
<feature type="compositionally biased region" description="Low complexity" evidence="1">
    <location>
        <begin position="194"/>
        <end position="203"/>
    </location>
</feature>
<accession>S9V5V6</accession>
<organism evidence="2 3">
    <name type="scientific">Strigomonas culicis</name>
    <dbReference type="NCBI Taxonomy" id="28005"/>
    <lineage>
        <taxon>Eukaryota</taxon>
        <taxon>Discoba</taxon>
        <taxon>Euglenozoa</taxon>
        <taxon>Kinetoplastea</taxon>
        <taxon>Metakinetoplastina</taxon>
        <taxon>Trypanosomatida</taxon>
        <taxon>Trypanosomatidae</taxon>
        <taxon>Strigomonadinae</taxon>
        <taxon>Strigomonas</taxon>
    </lineage>
</organism>
<name>S9V5V6_9TRYP</name>
<reference evidence="2 3" key="1">
    <citation type="journal article" date="2013" name="PLoS ONE">
        <title>Predicting the Proteins of Angomonas deanei, Strigomonas culicis and Their Respective Endosymbionts Reveals New Aspects of the Trypanosomatidae Family.</title>
        <authorList>
            <person name="Motta M.C."/>
            <person name="Martins A.C."/>
            <person name="de Souza S.S."/>
            <person name="Catta-Preta C.M."/>
            <person name="Silva R."/>
            <person name="Klein C.C."/>
            <person name="de Almeida L.G."/>
            <person name="de Lima Cunha O."/>
            <person name="Ciapina L.P."/>
            <person name="Brocchi M."/>
            <person name="Colabardini A.C."/>
            <person name="de Araujo Lima B."/>
            <person name="Machado C.R."/>
            <person name="de Almeida Soares C.M."/>
            <person name="Probst C.M."/>
            <person name="de Menezes C.B."/>
            <person name="Thompson C.E."/>
            <person name="Bartholomeu D.C."/>
            <person name="Gradia D.F."/>
            <person name="Pavoni D.P."/>
            <person name="Grisard E.C."/>
            <person name="Fantinatti-Garboggini F."/>
            <person name="Marchini F.K."/>
            <person name="Rodrigues-Luiz G.F."/>
            <person name="Wagner G."/>
            <person name="Goldman G.H."/>
            <person name="Fietto J.L."/>
            <person name="Elias M.C."/>
            <person name="Goldman M.H."/>
            <person name="Sagot M.F."/>
            <person name="Pereira M."/>
            <person name="Stoco P.H."/>
            <person name="de Mendonca-Neto R.P."/>
            <person name="Teixeira S.M."/>
            <person name="Maciel T.E."/>
            <person name="de Oliveira Mendes T.A."/>
            <person name="Urmenyi T.P."/>
            <person name="de Souza W."/>
            <person name="Schenkman S."/>
            <person name="de Vasconcelos A.T."/>
        </authorList>
    </citation>
    <scope>NUCLEOTIDE SEQUENCE [LARGE SCALE GENOMIC DNA]</scope>
</reference>
<evidence type="ECO:0000256" key="1">
    <source>
        <dbReference type="SAM" id="MobiDB-lite"/>
    </source>
</evidence>
<proteinExistence type="predicted"/>
<dbReference type="EMBL" id="ATMH01010006">
    <property type="protein sequence ID" value="EPY18285.1"/>
    <property type="molecule type" value="Genomic_DNA"/>
</dbReference>
<keyword evidence="3" id="KW-1185">Reference proteome</keyword>
<comment type="caution">
    <text evidence="2">The sequence shown here is derived from an EMBL/GenBank/DDBJ whole genome shotgun (WGS) entry which is preliminary data.</text>
</comment>
<dbReference type="Proteomes" id="UP000015354">
    <property type="component" value="Unassembled WGS sequence"/>
</dbReference>